<feature type="domain" description="RNA polymerase sigma-70 region 2" evidence="5">
    <location>
        <begin position="36"/>
        <end position="104"/>
    </location>
</feature>
<dbReference type="PANTHER" id="PTHR43133:SF62">
    <property type="entry name" value="RNA POLYMERASE SIGMA FACTOR SIGZ"/>
    <property type="match status" value="1"/>
</dbReference>
<dbReference type="CDD" id="cd06171">
    <property type="entry name" value="Sigma70_r4"/>
    <property type="match status" value="1"/>
</dbReference>
<evidence type="ECO:0000313" key="8">
    <source>
        <dbReference type="Proteomes" id="UP000631694"/>
    </source>
</evidence>
<dbReference type="Gene3D" id="1.10.1740.10">
    <property type="match status" value="1"/>
</dbReference>
<dbReference type="InterPro" id="IPR013249">
    <property type="entry name" value="RNA_pol_sigma70_r4_t2"/>
</dbReference>
<dbReference type="SUPFAM" id="SSF88946">
    <property type="entry name" value="Sigma2 domain of RNA polymerase sigma factors"/>
    <property type="match status" value="1"/>
</dbReference>
<dbReference type="SUPFAM" id="SSF88659">
    <property type="entry name" value="Sigma3 and sigma4 domains of RNA polymerase sigma factors"/>
    <property type="match status" value="1"/>
</dbReference>
<sequence>MTVRRRRVTDASDDDRFHADALLACAGGDRAALRALYDREASRMLGIALRILRRRDLAEEAVQDAFVQIWRKAASFDTARGDGRAWMFAIVRNRALNILRDGRREDLLPDPMGSEIADDAPDPEAIVSRLSDTSRLRRCLEGLEPRRRAGLVLAYTHGLSHGEIAARLAVPLGTAKSWIRRAFLSLRECMG</sequence>
<dbReference type="PANTHER" id="PTHR43133">
    <property type="entry name" value="RNA POLYMERASE ECF-TYPE SIGMA FACTO"/>
    <property type="match status" value="1"/>
</dbReference>
<comment type="caution">
    <text evidence="7">The sequence shown here is derived from an EMBL/GenBank/DDBJ whole genome shotgun (WGS) entry which is preliminary data.</text>
</comment>
<reference evidence="7" key="1">
    <citation type="submission" date="2020-12" db="EMBL/GenBank/DDBJ databases">
        <title>Methylobrevis albus sp. nov., isolated from fresh water lack sediment.</title>
        <authorList>
            <person name="Zou Q."/>
        </authorList>
    </citation>
    <scope>NUCLEOTIDE SEQUENCE</scope>
    <source>
        <strain evidence="7">L22</strain>
    </source>
</reference>
<evidence type="ECO:0000259" key="6">
    <source>
        <dbReference type="Pfam" id="PF08281"/>
    </source>
</evidence>
<keyword evidence="4" id="KW-0804">Transcription</keyword>
<evidence type="ECO:0000256" key="2">
    <source>
        <dbReference type="ARBA" id="ARBA00023015"/>
    </source>
</evidence>
<gene>
    <name evidence="7" type="ORF">I5731_15195</name>
</gene>
<dbReference type="InterPro" id="IPR013325">
    <property type="entry name" value="RNA_pol_sigma_r2"/>
</dbReference>
<dbReference type="EMBL" id="JADZLT010000053">
    <property type="protein sequence ID" value="MBH0239170.1"/>
    <property type="molecule type" value="Genomic_DNA"/>
</dbReference>
<keyword evidence="3" id="KW-0731">Sigma factor</keyword>
<evidence type="ECO:0000256" key="4">
    <source>
        <dbReference type="ARBA" id="ARBA00023163"/>
    </source>
</evidence>
<name>A0A931MZM5_9HYPH</name>
<dbReference type="Pfam" id="PF08281">
    <property type="entry name" value="Sigma70_r4_2"/>
    <property type="match status" value="1"/>
</dbReference>
<evidence type="ECO:0000256" key="3">
    <source>
        <dbReference type="ARBA" id="ARBA00023082"/>
    </source>
</evidence>
<dbReference type="GO" id="GO:0016987">
    <property type="term" value="F:sigma factor activity"/>
    <property type="evidence" value="ECO:0007669"/>
    <property type="project" value="UniProtKB-KW"/>
</dbReference>
<evidence type="ECO:0000259" key="5">
    <source>
        <dbReference type="Pfam" id="PF04542"/>
    </source>
</evidence>
<dbReference type="Pfam" id="PF04542">
    <property type="entry name" value="Sigma70_r2"/>
    <property type="match status" value="1"/>
</dbReference>
<dbReference type="InterPro" id="IPR014284">
    <property type="entry name" value="RNA_pol_sigma-70_dom"/>
</dbReference>
<dbReference type="NCBIfam" id="TIGR02937">
    <property type="entry name" value="sigma70-ECF"/>
    <property type="match status" value="1"/>
</dbReference>
<dbReference type="InterPro" id="IPR039425">
    <property type="entry name" value="RNA_pol_sigma-70-like"/>
</dbReference>
<accession>A0A931MZM5</accession>
<dbReference type="RefSeq" id="WP_197312259.1">
    <property type="nucleotide sequence ID" value="NZ_JADZLT010000053.1"/>
</dbReference>
<dbReference type="Gene3D" id="1.10.10.10">
    <property type="entry name" value="Winged helix-like DNA-binding domain superfamily/Winged helix DNA-binding domain"/>
    <property type="match status" value="1"/>
</dbReference>
<dbReference type="GO" id="GO:0006352">
    <property type="term" value="P:DNA-templated transcription initiation"/>
    <property type="evidence" value="ECO:0007669"/>
    <property type="project" value="InterPro"/>
</dbReference>
<comment type="similarity">
    <text evidence="1">Belongs to the sigma-70 factor family. ECF subfamily.</text>
</comment>
<dbReference type="InterPro" id="IPR036388">
    <property type="entry name" value="WH-like_DNA-bd_sf"/>
</dbReference>
<evidence type="ECO:0000313" key="7">
    <source>
        <dbReference type="EMBL" id="MBH0239170.1"/>
    </source>
</evidence>
<protein>
    <submittedName>
        <fullName evidence="7">Sigma-70 family RNA polymerase sigma factor</fullName>
    </submittedName>
</protein>
<dbReference type="InterPro" id="IPR013324">
    <property type="entry name" value="RNA_pol_sigma_r3/r4-like"/>
</dbReference>
<keyword evidence="2" id="KW-0805">Transcription regulation</keyword>
<organism evidence="7 8">
    <name type="scientific">Methylobrevis albus</name>
    <dbReference type="NCBI Taxonomy" id="2793297"/>
    <lineage>
        <taxon>Bacteria</taxon>
        <taxon>Pseudomonadati</taxon>
        <taxon>Pseudomonadota</taxon>
        <taxon>Alphaproteobacteria</taxon>
        <taxon>Hyphomicrobiales</taxon>
        <taxon>Pleomorphomonadaceae</taxon>
        <taxon>Methylobrevis</taxon>
    </lineage>
</organism>
<proteinExistence type="inferred from homology"/>
<feature type="domain" description="RNA polymerase sigma factor 70 region 4 type 2" evidence="6">
    <location>
        <begin position="135"/>
        <end position="183"/>
    </location>
</feature>
<keyword evidence="8" id="KW-1185">Reference proteome</keyword>
<evidence type="ECO:0000256" key="1">
    <source>
        <dbReference type="ARBA" id="ARBA00010641"/>
    </source>
</evidence>
<dbReference type="AlphaFoldDB" id="A0A931MZM5"/>
<dbReference type="Proteomes" id="UP000631694">
    <property type="component" value="Unassembled WGS sequence"/>
</dbReference>
<dbReference type="InterPro" id="IPR007627">
    <property type="entry name" value="RNA_pol_sigma70_r2"/>
</dbReference>
<dbReference type="GO" id="GO:0003677">
    <property type="term" value="F:DNA binding"/>
    <property type="evidence" value="ECO:0007669"/>
    <property type="project" value="InterPro"/>
</dbReference>